<feature type="signal peptide" evidence="2">
    <location>
        <begin position="1"/>
        <end position="22"/>
    </location>
</feature>
<sequence>MRGLILALFPLLLLLGCGESNSRQQPYLMGQNPQGPYATPQQLRERSEKVETAKIKADADKEIALINKARDIEVQKLISETDVAKAGITKEVAMEEAQTKKIAIEKEHEEATYFVWLIGAALLLLFWFLFYYTGKNRKERLKIHEDELLYKLRVQEQEMKMKMAEKMLDSITSGKLSPEQENRLIDTLEHTTTKLIEQKR</sequence>
<dbReference type="RefSeq" id="WP_345970588.1">
    <property type="nucleotide sequence ID" value="NZ_CP147920.1"/>
</dbReference>
<evidence type="ECO:0008006" key="5">
    <source>
        <dbReference type="Google" id="ProtNLM"/>
    </source>
</evidence>
<reference evidence="3 4" key="1">
    <citation type="submission" date="2024-03" db="EMBL/GenBank/DDBJ databases">
        <title>Sulfurimonas sp. HSL3-1.</title>
        <authorList>
            <person name="Wang S."/>
        </authorList>
    </citation>
    <scope>NUCLEOTIDE SEQUENCE [LARGE SCALE GENOMIC DNA]</scope>
    <source>
        <strain evidence="3 4">HSL3-1</strain>
    </source>
</reference>
<gene>
    <name evidence="3" type="ORF">WCY31_02030</name>
</gene>
<evidence type="ECO:0000313" key="3">
    <source>
        <dbReference type="EMBL" id="XAU15486.1"/>
    </source>
</evidence>
<protein>
    <recommendedName>
        <fullName evidence="5">Lipoprotein</fullName>
    </recommendedName>
</protein>
<evidence type="ECO:0000256" key="1">
    <source>
        <dbReference type="SAM" id="Phobius"/>
    </source>
</evidence>
<dbReference type="EMBL" id="CP147920">
    <property type="protein sequence ID" value="XAU15486.1"/>
    <property type="molecule type" value="Genomic_DNA"/>
</dbReference>
<feature type="chain" id="PRO_5045624762" description="Lipoprotein" evidence="2">
    <location>
        <begin position="23"/>
        <end position="200"/>
    </location>
</feature>
<keyword evidence="1" id="KW-1133">Transmembrane helix</keyword>
<keyword evidence="1" id="KW-0472">Membrane</keyword>
<dbReference type="Proteomes" id="UP001447842">
    <property type="component" value="Chromosome"/>
</dbReference>
<accession>A0ABZ3HCU6</accession>
<keyword evidence="4" id="KW-1185">Reference proteome</keyword>
<proteinExistence type="predicted"/>
<dbReference type="PROSITE" id="PS51257">
    <property type="entry name" value="PROKAR_LIPOPROTEIN"/>
    <property type="match status" value="1"/>
</dbReference>
<organism evidence="3 4">
    <name type="scientific">Sulfurimonas diazotrophicus</name>
    <dbReference type="NCBI Taxonomy" id="3131939"/>
    <lineage>
        <taxon>Bacteria</taxon>
        <taxon>Pseudomonadati</taxon>
        <taxon>Campylobacterota</taxon>
        <taxon>Epsilonproteobacteria</taxon>
        <taxon>Campylobacterales</taxon>
        <taxon>Sulfurimonadaceae</taxon>
        <taxon>Sulfurimonas</taxon>
    </lineage>
</organism>
<keyword evidence="2" id="KW-0732">Signal</keyword>
<name>A0ABZ3HCU6_9BACT</name>
<evidence type="ECO:0000313" key="4">
    <source>
        <dbReference type="Proteomes" id="UP001447842"/>
    </source>
</evidence>
<keyword evidence="1" id="KW-0812">Transmembrane</keyword>
<feature type="transmembrane region" description="Helical" evidence="1">
    <location>
        <begin position="113"/>
        <end position="132"/>
    </location>
</feature>
<evidence type="ECO:0000256" key="2">
    <source>
        <dbReference type="SAM" id="SignalP"/>
    </source>
</evidence>